<dbReference type="CDD" id="cd20707">
    <property type="entry name" value="MIX_III"/>
    <property type="match status" value="1"/>
</dbReference>
<protein>
    <recommendedName>
        <fullName evidence="2">Toxin VasX N-terminal region domain-containing protein</fullName>
    </recommendedName>
</protein>
<dbReference type="Proteomes" id="UP000078225">
    <property type="component" value="Unassembled WGS sequence"/>
</dbReference>
<dbReference type="OrthoDB" id="6178961at2"/>
<dbReference type="Pfam" id="PF20249">
    <property type="entry name" value="VasX_N"/>
    <property type="match status" value="1"/>
</dbReference>
<evidence type="ECO:0000313" key="3">
    <source>
        <dbReference type="EMBL" id="OAT77135.1"/>
    </source>
</evidence>
<organism evidence="3 4">
    <name type="scientific">Mangrovibacter phragmitis</name>
    <dbReference type="NCBI Taxonomy" id="1691903"/>
    <lineage>
        <taxon>Bacteria</taxon>
        <taxon>Pseudomonadati</taxon>
        <taxon>Pseudomonadota</taxon>
        <taxon>Gammaproteobacteria</taxon>
        <taxon>Enterobacterales</taxon>
        <taxon>Enterobacteriaceae</taxon>
        <taxon>Mangrovibacter</taxon>
    </lineage>
</organism>
<keyword evidence="1" id="KW-0472">Membrane</keyword>
<dbReference type="STRING" id="1691903.A9B99_07455"/>
<evidence type="ECO:0000313" key="4">
    <source>
        <dbReference type="Proteomes" id="UP000078225"/>
    </source>
</evidence>
<reference evidence="4" key="1">
    <citation type="submission" date="2016-05" db="EMBL/GenBank/DDBJ databases">
        <authorList>
            <person name="Behera P."/>
            <person name="Vaishampayan P."/>
            <person name="Singh N."/>
            <person name="Raina V."/>
            <person name="Suar M."/>
            <person name="Pattnaik A."/>
            <person name="Rastogi G."/>
        </authorList>
    </citation>
    <scope>NUCLEOTIDE SEQUENCE [LARGE SCALE GENOMIC DNA]</scope>
    <source>
        <strain evidence="4">MP23</strain>
    </source>
</reference>
<accession>A0A1B7L4E8</accession>
<dbReference type="InterPro" id="IPR046864">
    <property type="entry name" value="VasX_N"/>
</dbReference>
<dbReference type="RefSeq" id="WP_064597774.1">
    <property type="nucleotide sequence ID" value="NZ_LYRP01000012.1"/>
</dbReference>
<feature type="transmembrane region" description="Helical" evidence="1">
    <location>
        <begin position="815"/>
        <end position="833"/>
    </location>
</feature>
<dbReference type="AlphaFoldDB" id="A0A1B7L4E8"/>
<feature type="domain" description="Toxin VasX N-terminal region" evidence="2">
    <location>
        <begin position="7"/>
        <end position="164"/>
    </location>
</feature>
<proteinExistence type="predicted"/>
<gene>
    <name evidence="3" type="ORF">A9B99_07455</name>
</gene>
<comment type="caution">
    <text evidence="3">The sequence shown here is derived from an EMBL/GenBank/DDBJ whole genome shotgun (WGS) entry which is preliminary data.</text>
</comment>
<keyword evidence="1" id="KW-1133">Transmembrane helix</keyword>
<keyword evidence="4" id="KW-1185">Reference proteome</keyword>
<dbReference type="InterPro" id="IPR048126">
    <property type="entry name" value="Toxin_VasX"/>
</dbReference>
<evidence type="ECO:0000259" key="2">
    <source>
        <dbReference type="Pfam" id="PF20249"/>
    </source>
</evidence>
<keyword evidence="1" id="KW-0812">Transmembrane</keyword>
<dbReference type="NCBIfam" id="NF041559">
    <property type="entry name" value="BTH_I2691_fam"/>
    <property type="match status" value="1"/>
</dbReference>
<sequence length="882" mass="97837">MNSENGCKFCRRYGLPLLPVRPSVMEESDCLPPLPGNISVPVDPESGAVYTTRLLRQGFLYIWAEQFRRWINYYVTDGNYFYPLPEDGSVLPRIASGEITPCITRPQELATASLITLPVRHGGMPNGIFWFAWSEEQWTPAVRQQHEDAAWRSLHMQPFDMDAWLITRGGQQAVPLSQLTGTVAEYSPALRNSTLKKWAPSPLKAPGSHSAADLHQAAETLSAGNGAILVLPDPAGIATEISALAHHKMAEAINSDPKLQRDTALYVMVNNLEESMRNYFYMYAKESDSRSEQKLRYGWHSPAGPQIPMPKLADEMRRVSDGSRAGRVDNTWQRNYEKYIDREQVDAFGKEFDAWLLAFNEQTLVPLTRMYLAWLKSPEMVSYFIQHFDATCARSGARYIDTVHKVLKGMEDKGGVIELINEQLNHADLTRGNYIQRAAFFNNDNWIEQVNASLQVSGQDWWFDVSWDRLGDAAAASSGQYAPAILSGLEKLSLLWSNAMMKSIDLMLKAVPVRFSVAMLAMQGKAFSVVTAAPGTKNFVRAMTIGMGELLEMSGRSGGRLYSAMQKMADKLVADLPETSSKRMVLPRIIDVGEVAKLREMPVKERLAKLNTALLREDELARKLFPRSLGSTLAHIQGQSGNKLAEKITVNAVKWGGTSFSAYFQWVVLFKGLNESGLPATSEEQARLVANASMAVATSAESLRMVLAPLAMLEMPSIPARIRDFVLRVAGHNFWKWLGFGGGALYSVIEITEGVSDFERKKYDTGIAHLLNGAGVGIITINTSKDIIVRLLLVMRVSSLAISGSALAAIFFSKAALFIGILLVIGSGIWLVSQNRNNVQTWLLSTKWRCIPPGEKKIPAMFPNSQMELEAYSALFSTGREA</sequence>
<evidence type="ECO:0000256" key="1">
    <source>
        <dbReference type="SAM" id="Phobius"/>
    </source>
</evidence>
<dbReference type="EMBL" id="LYRP01000012">
    <property type="protein sequence ID" value="OAT77135.1"/>
    <property type="molecule type" value="Genomic_DNA"/>
</dbReference>
<name>A0A1B7L4E8_9ENTR</name>